<dbReference type="AlphaFoldDB" id="A0A9Q1FJI7"/>
<comment type="caution">
    <text evidence="2">The sequence shown here is derived from an EMBL/GenBank/DDBJ whole genome shotgun (WGS) entry which is preliminary data.</text>
</comment>
<name>A0A9Q1FJI7_SYNKA</name>
<reference evidence="2" key="1">
    <citation type="journal article" date="2023" name="Science">
        <title>Genome structures resolve the early diversification of teleost fishes.</title>
        <authorList>
            <person name="Parey E."/>
            <person name="Louis A."/>
            <person name="Montfort J."/>
            <person name="Bouchez O."/>
            <person name="Roques C."/>
            <person name="Iampietro C."/>
            <person name="Lluch J."/>
            <person name="Castinel A."/>
            <person name="Donnadieu C."/>
            <person name="Desvignes T."/>
            <person name="Floi Bucao C."/>
            <person name="Jouanno E."/>
            <person name="Wen M."/>
            <person name="Mejri S."/>
            <person name="Dirks R."/>
            <person name="Jansen H."/>
            <person name="Henkel C."/>
            <person name="Chen W.J."/>
            <person name="Zahm M."/>
            <person name="Cabau C."/>
            <person name="Klopp C."/>
            <person name="Thompson A.W."/>
            <person name="Robinson-Rechavi M."/>
            <person name="Braasch I."/>
            <person name="Lecointre G."/>
            <person name="Bobe J."/>
            <person name="Postlethwait J.H."/>
            <person name="Berthelot C."/>
            <person name="Roest Crollius H."/>
            <person name="Guiguen Y."/>
        </authorList>
    </citation>
    <scope>NUCLEOTIDE SEQUENCE</scope>
    <source>
        <strain evidence="2">WJC10195</strain>
    </source>
</reference>
<organism evidence="2 3">
    <name type="scientific">Synaphobranchus kaupii</name>
    <name type="common">Kaup's arrowtooth eel</name>
    <dbReference type="NCBI Taxonomy" id="118154"/>
    <lineage>
        <taxon>Eukaryota</taxon>
        <taxon>Metazoa</taxon>
        <taxon>Chordata</taxon>
        <taxon>Craniata</taxon>
        <taxon>Vertebrata</taxon>
        <taxon>Euteleostomi</taxon>
        <taxon>Actinopterygii</taxon>
        <taxon>Neopterygii</taxon>
        <taxon>Teleostei</taxon>
        <taxon>Anguilliformes</taxon>
        <taxon>Synaphobranchidae</taxon>
        <taxon>Synaphobranchus</taxon>
    </lineage>
</organism>
<proteinExistence type="predicted"/>
<gene>
    <name evidence="2" type="ORF">SKAU_G00165530</name>
</gene>
<accession>A0A9Q1FJI7</accession>
<dbReference type="OrthoDB" id="9215016at2759"/>
<sequence>MPVRTEIFPQLGKRSQSPKVPGRSEGPGVCVLPSIPESPALQGQTQSPVRTRTSPSLYILPLWKVFSPPRQSGSKAVMDSFIYENWRVHPCNHAPRRAFEDDRQCSGGERGKRESLDERPVKLWVEDALKRSAAREAPDDQCIGNRARRCGVSCSTIISEGVDPRAAGRRRATP</sequence>
<evidence type="ECO:0000313" key="3">
    <source>
        <dbReference type="Proteomes" id="UP001152622"/>
    </source>
</evidence>
<evidence type="ECO:0000313" key="2">
    <source>
        <dbReference type="EMBL" id="KAJ8360028.1"/>
    </source>
</evidence>
<dbReference type="EMBL" id="JAINUF010000005">
    <property type="protein sequence ID" value="KAJ8360028.1"/>
    <property type="molecule type" value="Genomic_DNA"/>
</dbReference>
<keyword evidence="3" id="KW-1185">Reference proteome</keyword>
<protein>
    <submittedName>
        <fullName evidence="2">Uncharacterized protein</fullName>
    </submittedName>
</protein>
<dbReference type="Proteomes" id="UP001152622">
    <property type="component" value="Chromosome 5"/>
</dbReference>
<evidence type="ECO:0000256" key="1">
    <source>
        <dbReference type="SAM" id="MobiDB-lite"/>
    </source>
</evidence>
<feature type="region of interest" description="Disordered" evidence="1">
    <location>
        <begin position="1"/>
        <end position="49"/>
    </location>
</feature>